<evidence type="ECO:0000313" key="1">
    <source>
        <dbReference type="EMBL" id="SEA50186.1"/>
    </source>
</evidence>
<keyword evidence="2" id="KW-1185">Reference proteome</keyword>
<organism evidence="1 2">
    <name type="scientific">Eubacterium aggregans</name>
    <dbReference type="NCBI Taxonomy" id="81409"/>
    <lineage>
        <taxon>Bacteria</taxon>
        <taxon>Bacillati</taxon>
        <taxon>Bacillota</taxon>
        <taxon>Clostridia</taxon>
        <taxon>Eubacteriales</taxon>
        <taxon>Eubacteriaceae</taxon>
        <taxon>Eubacterium</taxon>
    </lineage>
</organism>
<name>A0A1H4BPV7_9FIRM</name>
<dbReference type="EMBL" id="FNRK01000012">
    <property type="protein sequence ID" value="SEA50186.1"/>
    <property type="molecule type" value="Genomic_DNA"/>
</dbReference>
<accession>A0A1H4BPV7</accession>
<evidence type="ECO:0000313" key="2">
    <source>
        <dbReference type="Proteomes" id="UP000199394"/>
    </source>
</evidence>
<protein>
    <submittedName>
        <fullName evidence="1">Uncharacterized protein</fullName>
    </submittedName>
</protein>
<dbReference type="RefSeq" id="WP_090307435.1">
    <property type="nucleotide sequence ID" value="NZ_FNRK01000012.1"/>
</dbReference>
<dbReference type="AlphaFoldDB" id="A0A1H4BPV7"/>
<sequence>MEKRKNPYGLEEEKLEWLESIGAKAFDKPMIYYTNEGIGGSQCLFSRHYIESTPIEVLRSDFKKFVKEECSQ</sequence>
<proteinExistence type="predicted"/>
<dbReference type="Proteomes" id="UP000199394">
    <property type="component" value="Unassembled WGS sequence"/>
</dbReference>
<gene>
    <name evidence="1" type="ORF">SAMN04515656_11231</name>
</gene>
<reference evidence="1 2" key="1">
    <citation type="submission" date="2016-10" db="EMBL/GenBank/DDBJ databases">
        <authorList>
            <person name="de Groot N.N."/>
        </authorList>
    </citation>
    <scope>NUCLEOTIDE SEQUENCE [LARGE SCALE GENOMIC DNA]</scope>
    <source>
        <strain evidence="1 2">SR12</strain>
    </source>
</reference>